<comment type="caution">
    <text evidence="8">The sequence shown here is derived from an EMBL/GenBank/DDBJ whole genome shotgun (WGS) entry which is preliminary data.</text>
</comment>
<dbReference type="Proteomes" id="UP001381693">
    <property type="component" value="Unassembled WGS sequence"/>
</dbReference>
<dbReference type="Gene3D" id="6.10.140.1320">
    <property type="match status" value="1"/>
</dbReference>
<keyword evidence="3 6" id="KW-1133">Transmembrane helix</keyword>
<dbReference type="InterPro" id="IPR050355">
    <property type="entry name" value="RCF1"/>
</dbReference>
<dbReference type="EMBL" id="JAXCGZ010007843">
    <property type="protein sequence ID" value="KAK7078427.1"/>
    <property type="molecule type" value="Genomic_DNA"/>
</dbReference>
<proteinExistence type="predicted"/>
<keyword evidence="2 6" id="KW-0812">Transmembrane</keyword>
<evidence type="ECO:0000256" key="3">
    <source>
        <dbReference type="ARBA" id="ARBA00022989"/>
    </source>
</evidence>
<name>A0AAN9ABW6_HALRR</name>
<protein>
    <submittedName>
        <fullName evidence="8">HIG1 domain member 1A, mitochondrial</fullName>
    </submittedName>
</protein>
<dbReference type="AlphaFoldDB" id="A0AAN9ABW6"/>
<dbReference type="Pfam" id="PF04588">
    <property type="entry name" value="HIG_1_N"/>
    <property type="match status" value="1"/>
</dbReference>
<evidence type="ECO:0000256" key="5">
    <source>
        <dbReference type="ARBA" id="ARBA00023136"/>
    </source>
</evidence>
<dbReference type="GO" id="GO:0031966">
    <property type="term" value="C:mitochondrial membrane"/>
    <property type="evidence" value="ECO:0007669"/>
    <property type="project" value="UniProtKB-SubCell"/>
</dbReference>
<evidence type="ECO:0000256" key="6">
    <source>
        <dbReference type="SAM" id="Phobius"/>
    </source>
</evidence>
<dbReference type="PANTHER" id="PTHR12297:SF3">
    <property type="entry name" value="HIG1 DOMAIN FAMILY MEMBER 1A"/>
    <property type="match status" value="1"/>
</dbReference>
<evidence type="ECO:0000256" key="1">
    <source>
        <dbReference type="ARBA" id="ARBA00004325"/>
    </source>
</evidence>
<dbReference type="PROSITE" id="PS51503">
    <property type="entry name" value="HIG1"/>
    <property type="match status" value="1"/>
</dbReference>
<dbReference type="PANTHER" id="PTHR12297">
    <property type="entry name" value="HYPOXIA-INDUCBILE GENE 1 HIG1 -RELATED"/>
    <property type="match status" value="1"/>
</dbReference>
<keyword evidence="9" id="KW-1185">Reference proteome</keyword>
<accession>A0AAN9ABW6</accession>
<gene>
    <name evidence="8" type="primary">HIGD1A</name>
    <name evidence="8" type="ORF">SK128_025138</name>
</gene>
<keyword evidence="4" id="KW-0496">Mitochondrion</keyword>
<feature type="domain" description="HIG1" evidence="7">
    <location>
        <begin position="1"/>
        <end position="84"/>
    </location>
</feature>
<evidence type="ECO:0000313" key="9">
    <source>
        <dbReference type="Proteomes" id="UP001381693"/>
    </source>
</evidence>
<evidence type="ECO:0000256" key="4">
    <source>
        <dbReference type="ARBA" id="ARBA00023128"/>
    </source>
</evidence>
<keyword evidence="5 6" id="KW-0472">Membrane</keyword>
<sequence>MSYYGETHSERLARKAKDAPFMVVGLCGLVGLVGYSIYGFRNRKVKTSIYIIHTRVAAQGFVVTCLTLGVAYNLYNKFVKPKFSPPSIEETLDKREQ</sequence>
<evidence type="ECO:0000256" key="2">
    <source>
        <dbReference type="ARBA" id="ARBA00022692"/>
    </source>
</evidence>
<feature type="transmembrane region" description="Helical" evidence="6">
    <location>
        <begin position="20"/>
        <end position="40"/>
    </location>
</feature>
<dbReference type="InterPro" id="IPR007667">
    <property type="entry name" value="Hypoxia_induced_domain"/>
</dbReference>
<organism evidence="8 9">
    <name type="scientific">Halocaridina rubra</name>
    <name type="common">Hawaiian red shrimp</name>
    <dbReference type="NCBI Taxonomy" id="373956"/>
    <lineage>
        <taxon>Eukaryota</taxon>
        <taxon>Metazoa</taxon>
        <taxon>Ecdysozoa</taxon>
        <taxon>Arthropoda</taxon>
        <taxon>Crustacea</taxon>
        <taxon>Multicrustacea</taxon>
        <taxon>Malacostraca</taxon>
        <taxon>Eumalacostraca</taxon>
        <taxon>Eucarida</taxon>
        <taxon>Decapoda</taxon>
        <taxon>Pleocyemata</taxon>
        <taxon>Caridea</taxon>
        <taxon>Atyoidea</taxon>
        <taxon>Atyidae</taxon>
        <taxon>Halocaridina</taxon>
    </lineage>
</organism>
<dbReference type="GO" id="GO:0097250">
    <property type="term" value="P:mitochondrial respirasome assembly"/>
    <property type="evidence" value="ECO:0007669"/>
    <property type="project" value="TreeGrafter"/>
</dbReference>
<comment type="subcellular location">
    <subcellularLocation>
        <location evidence="1">Mitochondrion membrane</location>
    </subcellularLocation>
</comment>
<evidence type="ECO:0000259" key="7">
    <source>
        <dbReference type="PROSITE" id="PS51503"/>
    </source>
</evidence>
<evidence type="ECO:0000313" key="8">
    <source>
        <dbReference type="EMBL" id="KAK7078427.1"/>
    </source>
</evidence>
<feature type="transmembrane region" description="Helical" evidence="6">
    <location>
        <begin position="52"/>
        <end position="75"/>
    </location>
</feature>
<reference evidence="8 9" key="1">
    <citation type="submission" date="2023-11" db="EMBL/GenBank/DDBJ databases">
        <title>Halocaridina rubra genome assembly.</title>
        <authorList>
            <person name="Smith C."/>
        </authorList>
    </citation>
    <scope>NUCLEOTIDE SEQUENCE [LARGE SCALE GENOMIC DNA]</scope>
    <source>
        <strain evidence="8">EP-1</strain>
        <tissue evidence="8">Whole</tissue>
    </source>
</reference>